<dbReference type="EMBL" id="MDET01000018">
    <property type="protein sequence ID" value="OQM75293.1"/>
    <property type="molecule type" value="Genomic_DNA"/>
</dbReference>
<gene>
    <name evidence="1" type="ORF">BFN67_19270</name>
</gene>
<evidence type="ECO:0000313" key="1">
    <source>
        <dbReference type="EMBL" id="OQM75293.1"/>
    </source>
</evidence>
<reference evidence="1 2" key="1">
    <citation type="journal article" date="2016" name="Int. J. Syst. Evol. Microbiol.">
        <title>Pseudaminobacter manganicus sp. nov., isolated from sludge of a manganese mine.</title>
        <authorList>
            <person name="Li J."/>
            <person name="Huang J."/>
            <person name="Liao S."/>
            <person name="Wang G."/>
        </authorList>
    </citation>
    <scope>NUCLEOTIDE SEQUENCE [LARGE SCALE GENOMIC DNA]</scope>
    <source>
        <strain evidence="1 2">JH-7</strain>
    </source>
</reference>
<dbReference type="Proteomes" id="UP000191905">
    <property type="component" value="Unassembled WGS sequence"/>
</dbReference>
<comment type="caution">
    <text evidence="1">The sequence shown here is derived from an EMBL/GenBank/DDBJ whole genome shotgun (WGS) entry which is preliminary data.</text>
</comment>
<sequence length="375" mass="41370">MPRDDFTAATKRYLALRASHHCSLCKVSTVGPSDEKPTAVTMIGKAAHICAASPGPGARRYDPTTTSAQRSDISNGIWLCANCADLIDKDEVRFTADWLRRAKAEHEKSRKIGNVSGQGDGDIIAIGPSIVAVGSVQRTSPAGTRVQLAHFVEGNGRELFSFAEGFDRLPERDRYILLSELGFGNLLLRAPTIERTNGVYEVEFALQEHLTRISATSGICGMCIETGRMISGMEVLVQNFERTLGMARGTWFANLEGGSDLSDLYWRYKNSPWFARLAMKEMIRLSCLPTFRRDAKEIATPLACVNRVDRVEVPTFKLVDQHLSLTVEFDIEGLGPWVGGLSVFVSMPEQLEESRATAKLHADRIAQIEMTSTAR</sequence>
<name>A0A1V8RQ83_9HYPH</name>
<evidence type="ECO:0000313" key="2">
    <source>
        <dbReference type="Proteomes" id="UP000191905"/>
    </source>
</evidence>
<protein>
    <submittedName>
        <fullName evidence="1">Uncharacterized protein</fullName>
    </submittedName>
</protein>
<dbReference type="RefSeq" id="WP_080919975.1">
    <property type="nucleotide sequence ID" value="NZ_MDET01000018.1"/>
</dbReference>
<proteinExistence type="predicted"/>
<accession>A0A1V8RQ83</accession>
<dbReference type="STRING" id="1873176.BFN67_19270"/>
<dbReference type="AlphaFoldDB" id="A0A1V8RQ83"/>
<dbReference type="OrthoDB" id="5379188at2"/>
<organism evidence="1 2">
    <name type="scientific">Manganibacter manganicus</name>
    <dbReference type="NCBI Taxonomy" id="1873176"/>
    <lineage>
        <taxon>Bacteria</taxon>
        <taxon>Pseudomonadati</taxon>
        <taxon>Pseudomonadota</taxon>
        <taxon>Alphaproteobacteria</taxon>
        <taxon>Hyphomicrobiales</taxon>
        <taxon>Phyllobacteriaceae</taxon>
        <taxon>Manganibacter</taxon>
    </lineage>
</organism>
<keyword evidence="2" id="KW-1185">Reference proteome</keyword>